<name>A0A4U6UBG2_SETVI</name>
<dbReference type="EMBL" id="CM016556">
    <property type="protein sequence ID" value="TKW13230.1"/>
    <property type="molecule type" value="Genomic_DNA"/>
</dbReference>
<reference evidence="1" key="1">
    <citation type="submission" date="2019-03" db="EMBL/GenBank/DDBJ databases">
        <title>WGS assembly of Setaria viridis.</title>
        <authorList>
            <person name="Huang P."/>
            <person name="Jenkins J."/>
            <person name="Grimwood J."/>
            <person name="Barry K."/>
            <person name="Healey A."/>
            <person name="Mamidi S."/>
            <person name="Sreedasyam A."/>
            <person name="Shu S."/>
            <person name="Feldman M."/>
            <person name="Wu J."/>
            <person name="Yu Y."/>
            <person name="Chen C."/>
            <person name="Johnson J."/>
            <person name="Rokhsar D."/>
            <person name="Baxter I."/>
            <person name="Schmutz J."/>
            <person name="Brutnell T."/>
            <person name="Kellogg E."/>
        </authorList>
    </citation>
    <scope>NUCLEOTIDE SEQUENCE [LARGE SCALE GENOMIC DNA]</scope>
</reference>
<dbReference type="Gramene" id="TKW13230">
    <property type="protein sequence ID" value="TKW13230"/>
    <property type="gene ID" value="SEVIR_5G086600v2"/>
</dbReference>
<dbReference type="PANTHER" id="PTHR37184">
    <property type="entry name" value="CLAVATA3/ESR (CLE)-RELATED PROTEIN 27"/>
    <property type="match status" value="1"/>
</dbReference>
<accession>A0A4U6UBG2</accession>
<evidence type="ECO:0000313" key="1">
    <source>
        <dbReference type="EMBL" id="TKW13230.1"/>
    </source>
</evidence>
<proteinExistence type="predicted"/>
<evidence type="ECO:0000313" key="2">
    <source>
        <dbReference type="Proteomes" id="UP000298652"/>
    </source>
</evidence>
<dbReference type="OMA" id="AWACLHG"/>
<protein>
    <submittedName>
        <fullName evidence="1">Uncharacterized protein</fullName>
    </submittedName>
</protein>
<sequence length="105" mass="10991">MRAAANRRPRRNSVVVIIMCLFWVCLHGGVNLLAAAVPVPRRPSVAVAGSHILGSRPIPAGGGAGGFSSPSVAARFGDDKRRIPSCPDALHNSSKACLASYTEDR</sequence>
<dbReference type="Proteomes" id="UP000298652">
    <property type="component" value="Chromosome 5"/>
</dbReference>
<dbReference type="AlphaFoldDB" id="A0A4U6UBG2"/>
<dbReference type="InterPro" id="IPR040274">
    <property type="entry name" value="CLE27/CLE43"/>
</dbReference>
<dbReference type="PANTHER" id="PTHR37184:SF2">
    <property type="entry name" value="CLAVATA3_ESR (CLE)-RELATED PROTEIN 43"/>
    <property type="match status" value="1"/>
</dbReference>
<gene>
    <name evidence="1" type="ORF">SEVIR_5G086600v2</name>
</gene>
<organism evidence="1 2">
    <name type="scientific">Setaria viridis</name>
    <name type="common">Green bristlegrass</name>
    <name type="synonym">Setaria italica subsp. viridis</name>
    <dbReference type="NCBI Taxonomy" id="4556"/>
    <lineage>
        <taxon>Eukaryota</taxon>
        <taxon>Viridiplantae</taxon>
        <taxon>Streptophyta</taxon>
        <taxon>Embryophyta</taxon>
        <taxon>Tracheophyta</taxon>
        <taxon>Spermatophyta</taxon>
        <taxon>Magnoliopsida</taxon>
        <taxon>Liliopsida</taxon>
        <taxon>Poales</taxon>
        <taxon>Poaceae</taxon>
        <taxon>PACMAD clade</taxon>
        <taxon>Panicoideae</taxon>
        <taxon>Panicodae</taxon>
        <taxon>Paniceae</taxon>
        <taxon>Cenchrinae</taxon>
        <taxon>Setaria</taxon>
    </lineage>
</organism>
<keyword evidence="2" id="KW-1185">Reference proteome</keyword>